<dbReference type="Proteomes" id="UP001060215">
    <property type="component" value="Chromosome 4"/>
</dbReference>
<evidence type="ECO:0000313" key="1">
    <source>
        <dbReference type="EMBL" id="KAI8016095.1"/>
    </source>
</evidence>
<proteinExistence type="predicted"/>
<comment type="caution">
    <text evidence="1">The sequence shown here is derived from an EMBL/GenBank/DDBJ whole genome shotgun (WGS) entry which is preliminary data.</text>
</comment>
<keyword evidence="2" id="KW-1185">Reference proteome</keyword>
<evidence type="ECO:0000313" key="2">
    <source>
        <dbReference type="Proteomes" id="UP001060215"/>
    </source>
</evidence>
<protein>
    <submittedName>
        <fullName evidence="1">Phospholipid-transporting ATPase 1</fullName>
    </submittedName>
</protein>
<reference evidence="1 2" key="1">
    <citation type="journal article" date="2022" name="Plant J.">
        <title>Chromosome-level genome of Camellia lanceoleosa provides a valuable resource for understanding genome evolution and self-incompatibility.</title>
        <authorList>
            <person name="Gong W."/>
            <person name="Xiao S."/>
            <person name="Wang L."/>
            <person name="Liao Z."/>
            <person name="Chang Y."/>
            <person name="Mo W."/>
            <person name="Hu G."/>
            <person name="Li W."/>
            <person name="Zhao G."/>
            <person name="Zhu H."/>
            <person name="Hu X."/>
            <person name="Ji K."/>
            <person name="Xiang X."/>
            <person name="Song Q."/>
            <person name="Yuan D."/>
            <person name="Jin S."/>
            <person name="Zhang L."/>
        </authorList>
    </citation>
    <scope>NUCLEOTIDE SEQUENCE [LARGE SCALE GENOMIC DNA]</scope>
    <source>
        <strain evidence="1">SQ_2022a</strain>
    </source>
</reference>
<organism evidence="1 2">
    <name type="scientific">Camellia lanceoleosa</name>
    <dbReference type="NCBI Taxonomy" id="1840588"/>
    <lineage>
        <taxon>Eukaryota</taxon>
        <taxon>Viridiplantae</taxon>
        <taxon>Streptophyta</taxon>
        <taxon>Embryophyta</taxon>
        <taxon>Tracheophyta</taxon>
        <taxon>Spermatophyta</taxon>
        <taxon>Magnoliopsida</taxon>
        <taxon>eudicotyledons</taxon>
        <taxon>Gunneridae</taxon>
        <taxon>Pentapetalae</taxon>
        <taxon>asterids</taxon>
        <taxon>Ericales</taxon>
        <taxon>Theaceae</taxon>
        <taxon>Camellia</taxon>
    </lineage>
</organism>
<gene>
    <name evidence="1" type="ORF">LOK49_LG05G00060</name>
</gene>
<accession>A0ACC0HUE3</accession>
<sequence length="111" mass="12490">MGSRCRGLCWPGNKGNAEQCNVTFQKKQTGKLYEQRNPVVVCFSSHHVPSSCPWNGSMASAPQRLAQYAALLQEMLGQSYFMIGDKHMYDSSTDSRFQCRSLNINEDLGTY</sequence>
<name>A0ACC0HUE3_9ERIC</name>
<dbReference type="EMBL" id="CM045761">
    <property type="protein sequence ID" value="KAI8016095.1"/>
    <property type="molecule type" value="Genomic_DNA"/>
</dbReference>